<feature type="compositionally biased region" description="Gly residues" evidence="1">
    <location>
        <begin position="64"/>
        <end position="82"/>
    </location>
</feature>
<dbReference type="InterPro" id="IPR029062">
    <property type="entry name" value="Class_I_gatase-like"/>
</dbReference>
<feature type="region of interest" description="Disordered" evidence="1">
    <location>
        <begin position="64"/>
        <end position="84"/>
    </location>
</feature>
<gene>
    <name evidence="2" type="ORF">J5N97_011220</name>
</gene>
<proteinExistence type="predicted"/>
<dbReference type="EMBL" id="JAGGNH010000002">
    <property type="protein sequence ID" value="KAJ0982965.1"/>
    <property type="molecule type" value="Genomic_DNA"/>
</dbReference>
<reference evidence="2" key="2">
    <citation type="journal article" date="2022" name="Hortic Res">
        <title>The genome of Dioscorea zingiberensis sheds light on the biosynthesis, origin and evolution of the medicinally important diosgenin saponins.</title>
        <authorList>
            <person name="Li Y."/>
            <person name="Tan C."/>
            <person name="Li Z."/>
            <person name="Guo J."/>
            <person name="Li S."/>
            <person name="Chen X."/>
            <person name="Wang C."/>
            <person name="Dai X."/>
            <person name="Yang H."/>
            <person name="Song W."/>
            <person name="Hou L."/>
            <person name="Xu J."/>
            <person name="Tong Z."/>
            <person name="Xu A."/>
            <person name="Yuan X."/>
            <person name="Wang W."/>
            <person name="Yang Q."/>
            <person name="Chen L."/>
            <person name="Sun Z."/>
            <person name="Wang K."/>
            <person name="Pan B."/>
            <person name="Chen J."/>
            <person name="Bao Y."/>
            <person name="Liu F."/>
            <person name="Qi X."/>
            <person name="Gang D.R."/>
            <person name="Wen J."/>
            <person name="Li J."/>
        </authorList>
    </citation>
    <scope>NUCLEOTIDE SEQUENCE</scope>
    <source>
        <strain evidence="2">Dzin_1.0</strain>
    </source>
</reference>
<name>A0A9D5HN50_9LILI</name>
<organism evidence="2 3">
    <name type="scientific">Dioscorea zingiberensis</name>
    <dbReference type="NCBI Taxonomy" id="325984"/>
    <lineage>
        <taxon>Eukaryota</taxon>
        <taxon>Viridiplantae</taxon>
        <taxon>Streptophyta</taxon>
        <taxon>Embryophyta</taxon>
        <taxon>Tracheophyta</taxon>
        <taxon>Spermatophyta</taxon>
        <taxon>Magnoliopsida</taxon>
        <taxon>Liliopsida</taxon>
        <taxon>Dioscoreales</taxon>
        <taxon>Dioscoreaceae</taxon>
        <taxon>Dioscorea</taxon>
    </lineage>
</organism>
<dbReference type="PANTHER" id="PTHR42695">
    <property type="entry name" value="GLUTAMINE AMIDOTRANSFERASE YLR126C-RELATED"/>
    <property type="match status" value="1"/>
</dbReference>
<comment type="caution">
    <text evidence="2">The sequence shown here is derived from an EMBL/GenBank/DDBJ whole genome shotgun (WGS) entry which is preliminary data.</text>
</comment>
<sequence length="118" mass="12847">MRSQKYDGFVITGSSQDAHSDDLWVRELIHLLEETQLHEEEGAWHLFYGHQILCRALGGKTGRGKGVATDGGGGGGMVGENPGGDVQAWQAEAAKLKLEAREPNQEAWKKLCKGFLKG</sequence>
<accession>A0A9D5HN50</accession>
<evidence type="ECO:0000256" key="1">
    <source>
        <dbReference type="SAM" id="MobiDB-lite"/>
    </source>
</evidence>
<evidence type="ECO:0000313" key="2">
    <source>
        <dbReference type="EMBL" id="KAJ0982965.1"/>
    </source>
</evidence>
<protein>
    <submittedName>
        <fullName evidence="2">Uncharacterized protein</fullName>
    </submittedName>
</protein>
<evidence type="ECO:0000313" key="3">
    <source>
        <dbReference type="Proteomes" id="UP001085076"/>
    </source>
</evidence>
<reference evidence="2" key="1">
    <citation type="submission" date="2021-03" db="EMBL/GenBank/DDBJ databases">
        <authorList>
            <person name="Li Z."/>
            <person name="Yang C."/>
        </authorList>
    </citation>
    <scope>NUCLEOTIDE SEQUENCE</scope>
    <source>
        <strain evidence="2">Dzin_1.0</strain>
        <tissue evidence="2">Leaf</tissue>
    </source>
</reference>
<dbReference type="GO" id="GO:0005829">
    <property type="term" value="C:cytosol"/>
    <property type="evidence" value="ECO:0007669"/>
    <property type="project" value="TreeGrafter"/>
</dbReference>
<dbReference type="AlphaFoldDB" id="A0A9D5HN50"/>
<dbReference type="SUPFAM" id="SSF52317">
    <property type="entry name" value="Class I glutamine amidotransferase-like"/>
    <property type="match status" value="1"/>
</dbReference>
<dbReference type="Proteomes" id="UP001085076">
    <property type="component" value="Miscellaneous, Linkage group lg02"/>
</dbReference>
<dbReference type="Gene3D" id="3.40.50.880">
    <property type="match status" value="1"/>
</dbReference>
<dbReference type="PANTHER" id="PTHR42695:SF13">
    <property type="entry name" value="GLUTAMINE AMIDOTRANSFERASE CLASS-I FAMILY PROTEIN, EXPRESSED"/>
    <property type="match status" value="1"/>
</dbReference>
<keyword evidence="3" id="KW-1185">Reference proteome</keyword>
<dbReference type="InterPro" id="IPR044992">
    <property type="entry name" value="ChyE-like"/>
</dbReference>